<dbReference type="InterPro" id="IPR018211">
    <property type="entry name" value="ADH_Fe_CS"/>
</dbReference>
<dbReference type="EMBL" id="AP018449">
    <property type="protein sequence ID" value="BBB91483.1"/>
    <property type="molecule type" value="Genomic_DNA"/>
</dbReference>
<dbReference type="PANTHER" id="PTHR11496:SF102">
    <property type="entry name" value="ALCOHOL DEHYDROGENASE 4"/>
    <property type="match status" value="1"/>
</dbReference>
<reference evidence="7 8" key="1">
    <citation type="journal article" date="2018" name="Int. J. Syst. Evol. Microbiol.">
        <title>Methylomusa anaerophila gen. nov., sp. nov., an anaerobic methanol-utilizing bacterium isolated from a microbial fuel cell.</title>
        <authorList>
            <person name="Amano N."/>
            <person name="Yamamuro A."/>
            <person name="Miyahara M."/>
            <person name="Kouzuma A."/>
            <person name="Abe T."/>
            <person name="Watanabe K."/>
        </authorList>
    </citation>
    <scope>NUCLEOTIDE SEQUENCE [LARGE SCALE GENOMIC DNA]</scope>
    <source>
        <strain evidence="7 8">MMFC1</strain>
    </source>
</reference>
<gene>
    <name evidence="7" type="primary">adhB</name>
    <name evidence="7" type="ORF">MAMMFC1_02167</name>
</gene>
<evidence type="ECO:0000259" key="6">
    <source>
        <dbReference type="Pfam" id="PF25137"/>
    </source>
</evidence>
<dbReference type="FunFam" id="3.40.50.1970:FF:000003">
    <property type="entry name" value="Alcohol dehydrogenase, iron-containing"/>
    <property type="match status" value="1"/>
</dbReference>
<dbReference type="Proteomes" id="UP000276437">
    <property type="component" value="Chromosome"/>
</dbReference>
<dbReference type="Pfam" id="PF00465">
    <property type="entry name" value="Fe-ADH"/>
    <property type="match status" value="1"/>
</dbReference>
<keyword evidence="3" id="KW-0520">NAD</keyword>
<feature type="compositionally biased region" description="Basic and acidic residues" evidence="4">
    <location>
        <begin position="392"/>
        <end position="405"/>
    </location>
</feature>
<dbReference type="AlphaFoldDB" id="A0A348AK85"/>
<evidence type="ECO:0000313" key="8">
    <source>
        <dbReference type="Proteomes" id="UP000276437"/>
    </source>
</evidence>
<evidence type="ECO:0000259" key="5">
    <source>
        <dbReference type="Pfam" id="PF00465"/>
    </source>
</evidence>
<dbReference type="GO" id="GO:0046872">
    <property type="term" value="F:metal ion binding"/>
    <property type="evidence" value="ECO:0007669"/>
    <property type="project" value="InterPro"/>
</dbReference>
<feature type="region of interest" description="Disordered" evidence="4">
    <location>
        <begin position="388"/>
        <end position="413"/>
    </location>
</feature>
<sequence>MENTHNFLTPKANLIGVGAIKDLPNELLGWKLSKALIVTDRNLVTLGWVEQIEKILKNVFISYDIFDGVLHSNPTVGFVEDGLSYFPHLLELKRDYSLIISVGGGTCHDCAKAIAVVATNGGSIIDYEGYNKVTKPGIPHIAVNTTSGSAAEMTMLAIITDESRKVKMPILSPNLTPLMSVNDPMFMVTMPPEVTASTGTDVLSHAVEAYLSTEASPITDSLALTSIKLVFNYLRRAYENGNDMEAREQMVFASVMAGMAFNNAGLGLIHAMTHQLGGFYNLFHGDYNSVLLPYVLDYNAVSVPADRLLKMAEAMGEKAASQPEAVEKIMNAFRKLAVDLKIPAELRKMGVRETDIPQLSQNAFKDISTFTNPRRSTLEDIENIYRASMGPADDKPPHNESKKIEVLSAAGKR</sequence>
<evidence type="ECO:0000256" key="1">
    <source>
        <dbReference type="ARBA" id="ARBA00007358"/>
    </source>
</evidence>
<dbReference type="InterPro" id="IPR001670">
    <property type="entry name" value="ADH_Fe/GldA"/>
</dbReference>
<protein>
    <submittedName>
        <fullName evidence="7">Alcohol dehydrogenase 2</fullName>
        <ecNumber evidence="7">1.1.1.1</ecNumber>
    </submittedName>
</protein>
<evidence type="ECO:0000256" key="2">
    <source>
        <dbReference type="ARBA" id="ARBA00023002"/>
    </source>
</evidence>
<dbReference type="InterPro" id="IPR056798">
    <property type="entry name" value="ADH_Fe_C"/>
</dbReference>
<dbReference type="EC" id="1.1.1.1" evidence="7"/>
<organism evidence="7 8">
    <name type="scientific">Methylomusa anaerophila</name>
    <dbReference type="NCBI Taxonomy" id="1930071"/>
    <lineage>
        <taxon>Bacteria</taxon>
        <taxon>Bacillati</taxon>
        <taxon>Bacillota</taxon>
        <taxon>Negativicutes</taxon>
        <taxon>Selenomonadales</taxon>
        <taxon>Sporomusaceae</taxon>
        <taxon>Methylomusa</taxon>
    </lineage>
</organism>
<dbReference type="FunFam" id="1.20.1090.10:FF:000001">
    <property type="entry name" value="Aldehyde-alcohol dehydrogenase"/>
    <property type="match status" value="1"/>
</dbReference>
<dbReference type="InterPro" id="IPR039697">
    <property type="entry name" value="Alcohol_dehydrogenase_Fe"/>
</dbReference>
<name>A0A348AK85_9FIRM</name>
<comment type="similarity">
    <text evidence="1">Belongs to the iron-containing alcohol dehydrogenase family.</text>
</comment>
<feature type="domain" description="Alcohol dehydrogenase iron-type/glycerol dehydrogenase GldA" evidence="5">
    <location>
        <begin position="10"/>
        <end position="184"/>
    </location>
</feature>
<dbReference type="KEGG" id="mana:MAMMFC1_02167"/>
<dbReference type="Pfam" id="PF25137">
    <property type="entry name" value="ADH_Fe_C"/>
    <property type="match status" value="1"/>
</dbReference>
<dbReference type="GO" id="GO:0004022">
    <property type="term" value="F:alcohol dehydrogenase (NAD+) activity"/>
    <property type="evidence" value="ECO:0007669"/>
    <property type="project" value="UniProtKB-EC"/>
</dbReference>
<evidence type="ECO:0000256" key="4">
    <source>
        <dbReference type="SAM" id="MobiDB-lite"/>
    </source>
</evidence>
<feature type="domain" description="Fe-containing alcohol dehydrogenase-like C-terminal" evidence="6">
    <location>
        <begin position="195"/>
        <end position="389"/>
    </location>
</feature>
<evidence type="ECO:0000313" key="7">
    <source>
        <dbReference type="EMBL" id="BBB91483.1"/>
    </source>
</evidence>
<dbReference type="CDD" id="cd08188">
    <property type="entry name" value="PDDH"/>
    <property type="match status" value="1"/>
</dbReference>
<dbReference type="SUPFAM" id="SSF56796">
    <property type="entry name" value="Dehydroquinate synthase-like"/>
    <property type="match status" value="1"/>
</dbReference>
<proteinExistence type="inferred from homology"/>
<dbReference type="PROSITE" id="PS00913">
    <property type="entry name" value="ADH_IRON_1"/>
    <property type="match status" value="1"/>
</dbReference>
<dbReference type="PANTHER" id="PTHR11496">
    <property type="entry name" value="ALCOHOL DEHYDROGENASE"/>
    <property type="match status" value="1"/>
</dbReference>
<accession>A0A348AK85</accession>
<keyword evidence="2 7" id="KW-0560">Oxidoreductase</keyword>
<dbReference type="Gene3D" id="3.40.50.1970">
    <property type="match status" value="1"/>
</dbReference>
<dbReference type="RefSeq" id="WP_174234372.1">
    <property type="nucleotide sequence ID" value="NZ_AP018449.1"/>
</dbReference>
<dbReference type="Gene3D" id="1.20.1090.10">
    <property type="entry name" value="Dehydroquinate synthase-like - alpha domain"/>
    <property type="match status" value="1"/>
</dbReference>
<keyword evidence="8" id="KW-1185">Reference proteome</keyword>
<evidence type="ECO:0000256" key="3">
    <source>
        <dbReference type="ARBA" id="ARBA00023027"/>
    </source>
</evidence>